<keyword evidence="11" id="KW-1185">Reference proteome</keyword>
<keyword evidence="4 7" id="KW-0863">Zinc-finger</keyword>
<dbReference type="EMBL" id="FN653125">
    <property type="protein sequence ID" value="CBY12506.1"/>
    <property type="molecule type" value="Genomic_DNA"/>
</dbReference>
<evidence type="ECO:0000256" key="6">
    <source>
        <dbReference type="ARBA" id="ARBA00023242"/>
    </source>
</evidence>
<feature type="region of interest" description="Disordered" evidence="8">
    <location>
        <begin position="576"/>
        <end position="608"/>
    </location>
</feature>
<feature type="domain" description="C2H2-type" evidence="9">
    <location>
        <begin position="190"/>
        <end position="212"/>
    </location>
</feature>
<accession>E4XRV8</accession>
<evidence type="ECO:0000313" key="11">
    <source>
        <dbReference type="Proteomes" id="UP000001307"/>
    </source>
</evidence>
<dbReference type="PROSITE" id="PS00028">
    <property type="entry name" value="ZINC_FINGER_C2H2_1"/>
    <property type="match status" value="10"/>
</dbReference>
<evidence type="ECO:0000256" key="3">
    <source>
        <dbReference type="ARBA" id="ARBA00022737"/>
    </source>
</evidence>
<feature type="compositionally biased region" description="Low complexity" evidence="8">
    <location>
        <begin position="581"/>
        <end position="590"/>
    </location>
</feature>
<dbReference type="PROSITE" id="PS50157">
    <property type="entry name" value="ZINC_FINGER_C2H2_2"/>
    <property type="match status" value="8"/>
</dbReference>
<dbReference type="SMART" id="SM00451">
    <property type="entry name" value="ZnF_U1"/>
    <property type="match status" value="1"/>
</dbReference>
<evidence type="ECO:0000256" key="2">
    <source>
        <dbReference type="ARBA" id="ARBA00022723"/>
    </source>
</evidence>
<keyword evidence="3" id="KW-0677">Repeat</keyword>
<evidence type="ECO:0000256" key="8">
    <source>
        <dbReference type="SAM" id="MobiDB-lite"/>
    </source>
</evidence>
<feature type="region of interest" description="Disordered" evidence="8">
    <location>
        <begin position="1"/>
        <end position="34"/>
    </location>
</feature>
<dbReference type="InterPro" id="IPR050527">
    <property type="entry name" value="Snail/Krueppel_Znf"/>
</dbReference>
<protein>
    <recommendedName>
        <fullName evidence="9">C2H2-type domain-containing protein</fullName>
    </recommendedName>
</protein>
<dbReference type="Gene3D" id="3.30.160.60">
    <property type="entry name" value="Classic Zinc Finger"/>
    <property type="match status" value="6"/>
</dbReference>
<gene>
    <name evidence="10" type="ORF">GSOID_T00001901001</name>
</gene>
<evidence type="ECO:0000256" key="5">
    <source>
        <dbReference type="ARBA" id="ARBA00022833"/>
    </source>
</evidence>
<dbReference type="Proteomes" id="UP000001307">
    <property type="component" value="Unassembled WGS sequence"/>
</dbReference>
<feature type="domain" description="C2H2-type" evidence="9">
    <location>
        <begin position="290"/>
        <end position="320"/>
    </location>
</feature>
<feature type="region of interest" description="Disordered" evidence="8">
    <location>
        <begin position="125"/>
        <end position="152"/>
    </location>
</feature>
<keyword evidence="2" id="KW-0479">Metal-binding</keyword>
<dbReference type="OrthoDB" id="2687452at2759"/>
<evidence type="ECO:0000313" key="10">
    <source>
        <dbReference type="EMBL" id="CBY12506.1"/>
    </source>
</evidence>
<dbReference type="FunFam" id="3.30.160.60:FF:000125">
    <property type="entry name" value="Putative zinc finger protein 143"/>
    <property type="match status" value="1"/>
</dbReference>
<feature type="domain" description="C2H2-type" evidence="9">
    <location>
        <begin position="350"/>
        <end position="378"/>
    </location>
</feature>
<dbReference type="SUPFAM" id="SSF57667">
    <property type="entry name" value="beta-beta-alpha zinc fingers"/>
    <property type="match status" value="5"/>
</dbReference>
<evidence type="ECO:0000256" key="1">
    <source>
        <dbReference type="ARBA" id="ARBA00004123"/>
    </source>
</evidence>
<dbReference type="InterPro" id="IPR013087">
    <property type="entry name" value="Znf_C2H2_type"/>
</dbReference>
<feature type="domain" description="C2H2-type" evidence="9">
    <location>
        <begin position="321"/>
        <end position="349"/>
    </location>
</feature>
<dbReference type="PANTHER" id="PTHR24388">
    <property type="entry name" value="ZINC FINGER PROTEIN"/>
    <property type="match status" value="1"/>
</dbReference>
<feature type="domain" description="C2H2-type" evidence="9">
    <location>
        <begin position="217"/>
        <end position="244"/>
    </location>
</feature>
<keyword evidence="5" id="KW-0862">Zinc</keyword>
<dbReference type="SMART" id="SM00355">
    <property type="entry name" value="ZnF_C2H2"/>
    <property type="match status" value="11"/>
</dbReference>
<proteinExistence type="predicted"/>
<dbReference type="InParanoid" id="E4XRV8"/>
<feature type="domain" description="C2H2-type" evidence="9">
    <location>
        <begin position="409"/>
        <end position="431"/>
    </location>
</feature>
<dbReference type="InterPro" id="IPR036236">
    <property type="entry name" value="Znf_C2H2_sf"/>
</dbReference>
<sequence>MEEMLPSQNPKRRKKAQPRKLQIENEDSSEANLNRSQFVKGEVVTLIEKSEQIGDEAGNNNSASFFDSFHGPSKPICPLCHQEFDNEINLNEHLEDIHMSWISPQQTLYTDSSNSIPIVPFSSMTAGSTQHSQGAMEPWRTRHGRSCNRNNSKKKNWRDIKCNLCVKKPKMSLSEFKTHMTNTHHYRRAYCCHLCSTSFKSLEDFVEHNRIHEQRPFPCDVCDLSFKTKREQNEHRRSESHQKAVLEQGQSEIEEIVYEETSPIKCPSCDFRCHEMSVLAKHLREESHFHPCEYQGCNGFFRSKENLKNHIATVHDGHRAFLCDLCGKSFRLHATLMRHKGRNHNQKNLKKCSFCPAQFADNYKLSRHIRSIHSKEKPFKCDFEGCNKAFARKDKLQDHKWSHSKSKMFICHVCDRAYLRPDCLKAHEKIHLTSFKHLTCHLCDSNFQTKELYSRHLKSVHDVDIHDTVKPKKSKSRKEKKTPAVVTSEKNILASDILVSAIASQLSIPEVFPSRLPNFEADAATLNSQFTLTVNNARLTDLQPVEVLVGGSGAVQSIHPVNLKFSKFDSTQSPNPSILHNSAAANNSNSCSPTILQPVENAEAPQFR</sequence>
<dbReference type="PANTHER" id="PTHR24388:SF54">
    <property type="entry name" value="PROTEIN ESCARGOT"/>
    <property type="match status" value="1"/>
</dbReference>
<organism evidence="10 11">
    <name type="scientific">Oikopleura dioica</name>
    <name type="common">Tunicate</name>
    <dbReference type="NCBI Taxonomy" id="34765"/>
    <lineage>
        <taxon>Eukaryota</taxon>
        <taxon>Metazoa</taxon>
        <taxon>Chordata</taxon>
        <taxon>Tunicata</taxon>
        <taxon>Appendicularia</taxon>
        <taxon>Copelata</taxon>
        <taxon>Oikopleuridae</taxon>
        <taxon>Oikopleura</taxon>
    </lineage>
</organism>
<name>E4XRV8_OIKDI</name>
<dbReference type="GO" id="GO:0000978">
    <property type="term" value="F:RNA polymerase II cis-regulatory region sequence-specific DNA binding"/>
    <property type="evidence" value="ECO:0007669"/>
    <property type="project" value="TreeGrafter"/>
</dbReference>
<keyword evidence="6" id="KW-0539">Nucleus</keyword>
<comment type="subcellular location">
    <subcellularLocation>
        <location evidence="1">Nucleus</location>
    </subcellularLocation>
</comment>
<evidence type="ECO:0000259" key="9">
    <source>
        <dbReference type="PROSITE" id="PS50157"/>
    </source>
</evidence>
<feature type="compositionally biased region" description="Basic residues" evidence="8">
    <location>
        <begin position="141"/>
        <end position="152"/>
    </location>
</feature>
<dbReference type="GO" id="GO:0008270">
    <property type="term" value="F:zinc ion binding"/>
    <property type="evidence" value="ECO:0007669"/>
    <property type="project" value="UniProtKB-KW"/>
</dbReference>
<dbReference type="AlphaFoldDB" id="E4XRV8"/>
<feature type="domain" description="C2H2-type" evidence="9">
    <location>
        <begin position="438"/>
        <end position="471"/>
    </location>
</feature>
<feature type="domain" description="C2H2-type" evidence="9">
    <location>
        <begin position="379"/>
        <end position="408"/>
    </location>
</feature>
<dbReference type="InterPro" id="IPR003604">
    <property type="entry name" value="Matrin/U1-like-C_Znf_C2H2"/>
</dbReference>
<evidence type="ECO:0000256" key="7">
    <source>
        <dbReference type="PROSITE-ProRule" id="PRU00042"/>
    </source>
</evidence>
<reference evidence="10 11" key="1">
    <citation type="journal article" date="2010" name="Science">
        <title>Plasticity of animal genome architecture unmasked by rapid evolution of a pelagic tunicate.</title>
        <authorList>
            <person name="Denoeud F."/>
            <person name="Henriet S."/>
            <person name="Mungpakdee S."/>
            <person name="Aury J.M."/>
            <person name="Da Silva C."/>
            <person name="Brinkmann H."/>
            <person name="Mikhaleva J."/>
            <person name="Olsen L.C."/>
            <person name="Jubin C."/>
            <person name="Canestro C."/>
            <person name="Bouquet J.M."/>
            <person name="Danks G."/>
            <person name="Poulain J."/>
            <person name="Campsteijn C."/>
            <person name="Adamski M."/>
            <person name="Cross I."/>
            <person name="Yadetie F."/>
            <person name="Muffato M."/>
            <person name="Louis A."/>
            <person name="Butcher S."/>
            <person name="Tsagkogeorga G."/>
            <person name="Konrad A."/>
            <person name="Singh S."/>
            <person name="Jensen M.F."/>
            <person name="Cong E.H."/>
            <person name="Eikeseth-Otteraa H."/>
            <person name="Noel B."/>
            <person name="Anthouard V."/>
            <person name="Porcel B.M."/>
            <person name="Kachouri-Lafond R."/>
            <person name="Nishino A."/>
            <person name="Ugolini M."/>
            <person name="Chourrout P."/>
            <person name="Nishida H."/>
            <person name="Aasland R."/>
            <person name="Huzurbazar S."/>
            <person name="Westhof E."/>
            <person name="Delsuc F."/>
            <person name="Lehrach H."/>
            <person name="Reinhardt R."/>
            <person name="Weissenbach J."/>
            <person name="Roy S.W."/>
            <person name="Artiguenave F."/>
            <person name="Postlethwait J.H."/>
            <person name="Manak J.R."/>
            <person name="Thompson E.M."/>
            <person name="Jaillon O."/>
            <person name="Du Pasquier L."/>
            <person name="Boudinot P."/>
            <person name="Liberles D.A."/>
            <person name="Volff J.N."/>
            <person name="Philippe H."/>
            <person name="Lenhard B."/>
            <person name="Roest Crollius H."/>
            <person name="Wincker P."/>
            <person name="Chourrout D."/>
        </authorList>
    </citation>
    <scope>NUCLEOTIDE SEQUENCE [LARGE SCALE GENOMIC DNA]</scope>
</reference>
<dbReference type="Pfam" id="PF00096">
    <property type="entry name" value="zf-C2H2"/>
    <property type="match status" value="1"/>
</dbReference>
<evidence type="ECO:0000256" key="4">
    <source>
        <dbReference type="ARBA" id="ARBA00022771"/>
    </source>
</evidence>
<dbReference type="GO" id="GO:0000981">
    <property type="term" value="F:DNA-binding transcription factor activity, RNA polymerase II-specific"/>
    <property type="evidence" value="ECO:0007669"/>
    <property type="project" value="TreeGrafter"/>
</dbReference>